<dbReference type="EMBL" id="PKPP01006363">
    <property type="protein sequence ID" value="PWA56748.1"/>
    <property type="molecule type" value="Genomic_DNA"/>
</dbReference>
<name>A0A2U1M670_ARTAN</name>
<proteinExistence type="predicted"/>
<evidence type="ECO:0000256" key="1">
    <source>
        <dbReference type="SAM" id="MobiDB-lite"/>
    </source>
</evidence>
<sequence length="272" mass="30970">MALFTERIVGRKTPLEFIEQWRTGLGWNASSMTLSCSDEWWDKKIQENEGVRSFRKKQPTKELQEAWYNLFGDAVASGVECVAPCMDPSTLNEVHNVDVEDSETIELGEDGDVNSRLENLERKEESVCPSFLNDFGLQDNSTSPNQCGGSKQPKKSAKISGKHVPMKRKWRESAGSALFKELMREQKDTQQSALQLLESDSIVNQVGTSNVSSIFSVITRLVNQGLMEKYDDLWCFRMNVHKDIVKRDFFLNFPEDEANKPSPKPWALRPIN</sequence>
<protein>
    <submittedName>
        <fullName evidence="2">Myb/SANT-like domain-containing protein</fullName>
    </submittedName>
</protein>
<feature type="compositionally biased region" description="Basic residues" evidence="1">
    <location>
        <begin position="152"/>
        <end position="166"/>
    </location>
</feature>
<evidence type="ECO:0000313" key="2">
    <source>
        <dbReference type="EMBL" id="PWA56748.1"/>
    </source>
</evidence>
<dbReference type="PANTHER" id="PTHR31704">
    <property type="entry name" value="MYB/SANT-LIKE DNA-BINDING DOMAIN PROTEIN-RELATED"/>
    <property type="match status" value="1"/>
</dbReference>
<comment type="caution">
    <text evidence="2">The sequence shown here is derived from an EMBL/GenBank/DDBJ whole genome shotgun (WGS) entry which is preliminary data.</text>
</comment>
<organism evidence="2 3">
    <name type="scientific">Artemisia annua</name>
    <name type="common">Sweet wormwood</name>
    <dbReference type="NCBI Taxonomy" id="35608"/>
    <lineage>
        <taxon>Eukaryota</taxon>
        <taxon>Viridiplantae</taxon>
        <taxon>Streptophyta</taxon>
        <taxon>Embryophyta</taxon>
        <taxon>Tracheophyta</taxon>
        <taxon>Spermatophyta</taxon>
        <taxon>Magnoliopsida</taxon>
        <taxon>eudicotyledons</taxon>
        <taxon>Gunneridae</taxon>
        <taxon>Pentapetalae</taxon>
        <taxon>asterids</taxon>
        <taxon>campanulids</taxon>
        <taxon>Asterales</taxon>
        <taxon>Asteraceae</taxon>
        <taxon>Asteroideae</taxon>
        <taxon>Anthemideae</taxon>
        <taxon>Artemisiinae</taxon>
        <taxon>Artemisia</taxon>
    </lineage>
</organism>
<dbReference type="AlphaFoldDB" id="A0A2U1M670"/>
<gene>
    <name evidence="2" type="ORF">CTI12_AA414030</name>
</gene>
<reference evidence="2 3" key="1">
    <citation type="journal article" date="2018" name="Mol. Plant">
        <title>The genome of Artemisia annua provides insight into the evolution of Asteraceae family and artemisinin biosynthesis.</title>
        <authorList>
            <person name="Shen Q."/>
            <person name="Zhang L."/>
            <person name="Liao Z."/>
            <person name="Wang S."/>
            <person name="Yan T."/>
            <person name="Shi P."/>
            <person name="Liu M."/>
            <person name="Fu X."/>
            <person name="Pan Q."/>
            <person name="Wang Y."/>
            <person name="Lv Z."/>
            <person name="Lu X."/>
            <person name="Zhang F."/>
            <person name="Jiang W."/>
            <person name="Ma Y."/>
            <person name="Chen M."/>
            <person name="Hao X."/>
            <person name="Li L."/>
            <person name="Tang Y."/>
            <person name="Lv G."/>
            <person name="Zhou Y."/>
            <person name="Sun X."/>
            <person name="Brodelius P.E."/>
            <person name="Rose J.K.C."/>
            <person name="Tang K."/>
        </authorList>
    </citation>
    <scope>NUCLEOTIDE SEQUENCE [LARGE SCALE GENOMIC DNA]</scope>
    <source>
        <strain evidence="3">cv. Huhao1</strain>
        <tissue evidence="2">Leaf</tissue>
    </source>
</reference>
<keyword evidence="3" id="KW-1185">Reference proteome</keyword>
<dbReference type="Proteomes" id="UP000245207">
    <property type="component" value="Unassembled WGS sequence"/>
</dbReference>
<accession>A0A2U1M670</accession>
<dbReference type="PANTHER" id="PTHR31704:SF55">
    <property type="entry name" value="MYB_SANT-LIKE DNA-BINDING DOMAIN PROTEIN"/>
    <property type="match status" value="1"/>
</dbReference>
<dbReference type="OrthoDB" id="4955136at2759"/>
<feature type="region of interest" description="Disordered" evidence="1">
    <location>
        <begin position="142"/>
        <end position="166"/>
    </location>
</feature>
<evidence type="ECO:0000313" key="3">
    <source>
        <dbReference type="Proteomes" id="UP000245207"/>
    </source>
</evidence>